<protein>
    <recommendedName>
        <fullName evidence="2">Neprosin PEP catalytic domain-containing protein</fullName>
    </recommendedName>
</protein>
<dbReference type="Gene3D" id="3.90.1320.10">
    <property type="entry name" value="Outer-capsid protein sigma 3, large lobe"/>
    <property type="match status" value="1"/>
</dbReference>
<reference evidence="3 4" key="1">
    <citation type="submission" date="2021-05" db="EMBL/GenBank/DDBJ databases">
        <title>Genome Assembly of Synthetic Allotetraploid Brassica napus Reveals Homoeologous Exchanges between Subgenomes.</title>
        <authorList>
            <person name="Davis J.T."/>
        </authorList>
    </citation>
    <scope>NUCLEOTIDE SEQUENCE [LARGE SCALE GENOMIC DNA]</scope>
    <source>
        <strain evidence="4">cv. Da-Ae</strain>
        <tissue evidence="3">Seedling</tissue>
    </source>
</reference>
<dbReference type="InterPro" id="IPR004314">
    <property type="entry name" value="Neprosin"/>
</dbReference>
<dbReference type="EMBL" id="JAGKQM010000001">
    <property type="protein sequence ID" value="KAH0942260.1"/>
    <property type="molecule type" value="Genomic_DNA"/>
</dbReference>
<proteinExistence type="predicted"/>
<comment type="caution">
    <text evidence="3">The sequence shown here is derived from an EMBL/GenBank/DDBJ whole genome shotgun (WGS) entry which is preliminary data.</text>
</comment>
<evidence type="ECO:0000313" key="3">
    <source>
        <dbReference type="EMBL" id="KAH0942260.1"/>
    </source>
</evidence>
<dbReference type="PANTHER" id="PTHR31589">
    <property type="entry name" value="PROTEIN, PUTATIVE (DUF239)-RELATED-RELATED"/>
    <property type="match status" value="1"/>
</dbReference>
<organism evidence="3 4">
    <name type="scientific">Brassica napus</name>
    <name type="common">Rape</name>
    <dbReference type="NCBI Taxonomy" id="3708"/>
    <lineage>
        <taxon>Eukaryota</taxon>
        <taxon>Viridiplantae</taxon>
        <taxon>Streptophyta</taxon>
        <taxon>Embryophyta</taxon>
        <taxon>Tracheophyta</taxon>
        <taxon>Spermatophyta</taxon>
        <taxon>Magnoliopsida</taxon>
        <taxon>eudicotyledons</taxon>
        <taxon>Gunneridae</taxon>
        <taxon>Pentapetalae</taxon>
        <taxon>rosids</taxon>
        <taxon>malvids</taxon>
        <taxon>Brassicales</taxon>
        <taxon>Brassicaceae</taxon>
        <taxon>Brassiceae</taxon>
        <taxon>Brassica</taxon>
    </lineage>
</organism>
<feature type="chain" id="PRO_5046890494" description="Neprosin PEP catalytic domain-containing protein" evidence="1">
    <location>
        <begin position="19"/>
        <end position="424"/>
    </location>
</feature>
<dbReference type="PANTHER" id="PTHR31589:SF61">
    <property type="entry name" value="CARBOXYL-TERMINAL PEPTIDASE-RELATED"/>
    <property type="match status" value="1"/>
</dbReference>
<dbReference type="Pfam" id="PF03080">
    <property type="entry name" value="Neprosin"/>
    <property type="match status" value="1"/>
</dbReference>
<dbReference type="PROSITE" id="PS52045">
    <property type="entry name" value="NEPROSIN_PEP_CD"/>
    <property type="match status" value="1"/>
</dbReference>
<name>A0ABQ8EKP1_BRANA</name>
<dbReference type="Proteomes" id="UP000824890">
    <property type="component" value="Unassembled WGS sequence"/>
</dbReference>
<evidence type="ECO:0000259" key="2">
    <source>
        <dbReference type="PROSITE" id="PS52045"/>
    </source>
</evidence>
<sequence>MAPLQNFVLLVLLTITLGLVTEAAQKHQAIPSEEEKNELERQLKAINKPAIKSFKTEQGDIFDCIEIHKQLAFDHPLLKNHSVGSFLSIEFPLPLLSVMKPTTVPEWITSNNIPSKVDSLLLLPDGINCPDGTVIVKKTTMQDLLHAQRLKSMGFNGPRHFLTEKNNTDGTGQYYVRTVATVNYGPKSFTGVKGHLNLWEPQVSQDQISLAFIAVAGGPKERFASIFVGWMVNPSLYHFSQDHVRLYTYWNIEGSNPGCYDITCPGFVQVSKNIPLGSFLQPLSVYNGSQYDIDLTLYQDRVKGDWWFAYNHENVGYWPASLFKAARFENRANYASWGGQVYSPLIEKTPEMGSGHWPSEGLGKAAYVNDIRIIDGMGNFLYPEPYSLKEHETSAKCYRAMYVHENRDPWVRALYYGGPAGCIG</sequence>
<feature type="signal peptide" evidence="1">
    <location>
        <begin position="1"/>
        <end position="18"/>
    </location>
</feature>
<feature type="domain" description="Neprosin PEP catalytic" evidence="2">
    <location>
        <begin position="167"/>
        <end position="423"/>
    </location>
</feature>
<keyword evidence="4" id="KW-1185">Reference proteome</keyword>
<accession>A0ABQ8EKP1</accession>
<dbReference type="InterPro" id="IPR025521">
    <property type="entry name" value="Neprosin_propep"/>
</dbReference>
<keyword evidence="1" id="KW-0732">Signal</keyword>
<dbReference type="InterPro" id="IPR053168">
    <property type="entry name" value="Glutamic_endopeptidase"/>
</dbReference>
<evidence type="ECO:0000256" key="1">
    <source>
        <dbReference type="SAM" id="SignalP"/>
    </source>
</evidence>
<dbReference type="Pfam" id="PF14365">
    <property type="entry name" value="Neprosin_AP"/>
    <property type="match status" value="1"/>
</dbReference>
<evidence type="ECO:0000313" key="4">
    <source>
        <dbReference type="Proteomes" id="UP000824890"/>
    </source>
</evidence>
<gene>
    <name evidence="3" type="ORF">HID58_001897</name>
</gene>